<dbReference type="RefSeq" id="WP_258813086.1">
    <property type="nucleotide sequence ID" value="NZ_JANUGU010000006.1"/>
</dbReference>
<gene>
    <name evidence="2" type="ORF">NX778_17615</name>
</gene>
<evidence type="ECO:0000313" key="2">
    <source>
        <dbReference type="EMBL" id="MCS0659894.1"/>
    </source>
</evidence>
<reference evidence="2 3" key="1">
    <citation type="submission" date="2022-08" db="EMBL/GenBank/DDBJ databases">
        <title>Reclassification of Massilia species as members of the genera Telluria, Duganella, Pseudoduganella, Mokoshia gen. nov. and Zemynaea gen. nov. using orthogonal and non-orthogonal genome-based approaches.</title>
        <authorList>
            <person name="Bowman J.P."/>
        </authorList>
    </citation>
    <scope>NUCLEOTIDE SEQUENCE [LARGE SCALE GENOMIC DNA]</scope>
    <source>
        <strain evidence="2 3">JCM 31606</strain>
    </source>
</reference>
<keyword evidence="1" id="KW-0472">Membrane</keyword>
<name>A0ABT2D0W7_9BURK</name>
<keyword evidence="1" id="KW-0812">Transmembrane</keyword>
<feature type="transmembrane region" description="Helical" evidence="1">
    <location>
        <begin position="71"/>
        <end position="93"/>
    </location>
</feature>
<accession>A0ABT2D0W7</accession>
<organism evidence="2 3">
    <name type="scientific">Massilia terrae</name>
    <dbReference type="NCBI Taxonomy" id="1811224"/>
    <lineage>
        <taxon>Bacteria</taxon>
        <taxon>Pseudomonadati</taxon>
        <taxon>Pseudomonadota</taxon>
        <taxon>Betaproteobacteria</taxon>
        <taxon>Burkholderiales</taxon>
        <taxon>Oxalobacteraceae</taxon>
        <taxon>Telluria group</taxon>
        <taxon>Massilia</taxon>
    </lineage>
</organism>
<dbReference type="Proteomes" id="UP001204621">
    <property type="component" value="Unassembled WGS sequence"/>
</dbReference>
<evidence type="ECO:0008006" key="4">
    <source>
        <dbReference type="Google" id="ProtNLM"/>
    </source>
</evidence>
<dbReference type="EMBL" id="JANUGU010000006">
    <property type="protein sequence ID" value="MCS0659894.1"/>
    <property type="molecule type" value="Genomic_DNA"/>
</dbReference>
<keyword evidence="3" id="KW-1185">Reference proteome</keyword>
<sequence>MADLTQHEVDTRLACAFARIEARLAETDLKATSNRAVMREQFSEVKAEMRAELRSQLAEIRIEIYKSTVELIAWGCFLAIAVLFLIAIFIAHANA</sequence>
<protein>
    <recommendedName>
        <fullName evidence="4">DUF1640 domain-containing protein</fullName>
    </recommendedName>
</protein>
<evidence type="ECO:0000313" key="3">
    <source>
        <dbReference type="Proteomes" id="UP001204621"/>
    </source>
</evidence>
<proteinExistence type="predicted"/>
<comment type="caution">
    <text evidence="2">The sequence shown here is derived from an EMBL/GenBank/DDBJ whole genome shotgun (WGS) entry which is preliminary data.</text>
</comment>
<evidence type="ECO:0000256" key="1">
    <source>
        <dbReference type="SAM" id="Phobius"/>
    </source>
</evidence>
<keyword evidence="1" id="KW-1133">Transmembrane helix</keyword>